<dbReference type="InterPro" id="IPR007889">
    <property type="entry name" value="HTH_Psq"/>
</dbReference>
<evidence type="ECO:0000256" key="2">
    <source>
        <dbReference type="ARBA" id="ARBA00023242"/>
    </source>
</evidence>
<evidence type="ECO:0000313" key="5">
    <source>
        <dbReference type="EMBL" id="KAF9932836.1"/>
    </source>
</evidence>
<keyword evidence="1" id="KW-0238">DNA-binding</keyword>
<dbReference type="AlphaFoldDB" id="A0A9P6ILC5"/>
<reference evidence="5" key="1">
    <citation type="journal article" date="2020" name="Fungal Divers.">
        <title>Resolving the Mortierellaceae phylogeny through synthesis of multi-gene phylogenetics and phylogenomics.</title>
        <authorList>
            <person name="Vandepol N."/>
            <person name="Liber J."/>
            <person name="Desiro A."/>
            <person name="Na H."/>
            <person name="Kennedy M."/>
            <person name="Barry K."/>
            <person name="Grigoriev I.V."/>
            <person name="Miller A.N."/>
            <person name="O'Donnell K."/>
            <person name="Stajich J.E."/>
            <person name="Bonito G."/>
        </authorList>
    </citation>
    <scope>NUCLEOTIDE SEQUENCE</scope>
    <source>
        <strain evidence="5">MES-2147</strain>
    </source>
</reference>
<dbReference type="InterPro" id="IPR009057">
    <property type="entry name" value="Homeodomain-like_sf"/>
</dbReference>
<dbReference type="SUPFAM" id="SSF46689">
    <property type="entry name" value="Homeodomain-like"/>
    <property type="match status" value="2"/>
</dbReference>
<keyword evidence="2" id="KW-0539">Nucleus</keyword>
<accession>A0A9P6ILC5</accession>
<proteinExistence type="predicted"/>
<evidence type="ECO:0000256" key="3">
    <source>
        <dbReference type="SAM" id="MobiDB-lite"/>
    </source>
</evidence>
<dbReference type="Pfam" id="PF04218">
    <property type="entry name" value="CENP-B_N"/>
    <property type="match status" value="1"/>
</dbReference>
<comment type="caution">
    <text evidence="5">The sequence shown here is derived from an EMBL/GenBank/DDBJ whole genome shotgun (WGS) entry which is preliminary data.</text>
</comment>
<feature type="region of interest" description="Disordered" evidence="3">
    <location>
        <begin position="1"/>
        <end position="49"/>
    </location>
</feature>
<dbReference type="Proteomes" id="UP000749646">
    <property type="component" value="Unassembled WGS sequence"/>
</dbReference>
<protein>
    <recommendedName>
        <fullName evidence="4">HTH CENPB-type domain-containing protein</fullName>
    </recommendedName>
</protein>
<organism evidence="5 6">
    <name type="scientific">Modicella reniformis</name>
    <dbReference type="NCBI Taxonomy" id="1440133"/>
    <lineage>
        <taxon>Eukaryota</taxon>
        <taxon>Fungi</taxon>
        <taxon>Fungi incertae sedis</taxon>
        <taxon>Mucoromycota</taxon>
        <taxon>Mortierellomycotina</taxon>
        <taxon>Mortierellomycetes</taxon>
        <taxon>Mortierellales</taxon>
        <taxon>Mortierellaceae</taxon>
        <taxon>Modicella</taxon>
    </lineage>
</organism>
<dbReference type="OrthoDB" id="2443471at2759"/>
<evidence type="ECO:0000313" key="6">
    <source>
        <dbReference type="Proteomes" id="UP000749646"/>
    </source>
</evidence>
<gene>
    <name evidence="5" type="ORF">BGZ65_004301</name>
</gene>
<name>A0A9P6ILC5_9FUNG</name>
<dbReference type="Pfam" id="PF03221">
    <property type="entry name" value="HTH_Tnp_Tc5"/>
    <property type="match status" value="1"/>
</dbReference>
<dbReference type="Gene3D" id="1.10.10.60">
    <property type="entry name" value="Homeodomain-like"/>
    <property type="match status" value="2"/>
</dbReference>
<dbReference type="PROSITE" id="PS51253">
    <property type="entry name" value="HTH_CENPB"/>
    <property type="match status" value="1"/>
</dbReference>
<sequence>MDYRQQQSIQPDIELNNEQDIQESSLSPVIESPAPKPRRYNRHETKRTRKPLRLQERLEIVAYWEENQHKPMAEISQELTVPRSTVYGIIKDRDNLKKLANGPPHAGLSPERYSTIESRFRILEELLVAWLLDQGSRGVSVASRKITAQAFEIHRMLSDLLMDPLPPCTFSSGWHQKFWKRPSGSFETVQGADSTTDVNDSWVDPDLIKSIFRPGVDDIYTSGVASMYLNMLPREYTMVLVRIHLPAV</sequence>
<feature type="domain" description="HTH CENPB-type" evidence="4">
    <location>
        <begin position="111"/>
        <end position="188"/>
    </location>
</feature>
<keyword evidence="6" id="KW-1185">Reference proteome</keyword>
<dbReference type="InterPro" id="IPR006600">
    <property type="entry name" value="HTH_CenpB_DNA-bd_dom"/>
</dbReference>
<evidence type="ECO:0000259" key="4">
    <source>
        <dbReference type="PROSITE" id="PS51253"/>
    </source>
</evidence>
<feature type="compositionally biased region" description="Basic residues" evidence="3">
    <location>
        <begin position="36"/>
        <end position="49"/>
    </location>
</feature>
<evidence type="ECO:0000256" key="1">
    <source>
        <dbReference type="ARBA" id="ARBA00023125"/>
    </source>
</evidence>
<dbReference type="EMBL" id="JAAAHW010009981">
    <property type="protein sequence ID" value="KAF9932836.1"/>
    <property type="molecule type" value="Genomic_DNA"/>
</dbReference>
<dbReference type="GO" id="GO:0003677">
    <property type="term" value="F:DNA binding"/>
    <property type="evidence" value="ECO:0007669"/>
    <property type="project" value="UniProtKB-KW"/>
</dbReference>
<feature type="compositionally biased region" description="Polar residues" evidence="3">
    <location>
        <begin position="1"/>
        <end position="14"/>
    </location>
</feature>